<evidence type="ECO:0000313" key="2">
    <source>
        <dbReference type="Proteomes" id="UP000014627"/>
    </source>
</evidence>
<dbReference type="EMBL" id="ATLC01000045">
    <property type="protein sequence ID" value="EPJ28073.1"/>
    <property type="molecule type" value="Genomic_DNA"/>
</dbReference>
<name>A0ABN0MP89_CHLPS</name>
<gene>
    <name evidence="1" type="ORF">CP99DC5_0391</name>
</gene>
<comment type="caution">
    <text evidence="1">The sequence shown here is derived from an EMBL/GenBank/DDBJ whole genome shotgun (WGS) entry which is preliminary data.</text>
</comment>
<proteinExistence type="predicted"/>
<keyword evidence="2" id="KW-1185">Reference proteome</keyword>
<evidence type="ECO:0000313" key="1">
    <source>
        <dbReference type="EMBL" id="EPJ28073.1"/>
    </source>
</evidence>
<protein>
    <submittedName>
        <fullName evidence="1">Uncharacterized protein</fullName>
    </submittedName>
</protein>
<dbReference type="Proteomes" id="UP000014627">
    <property type="component" value="Unassembled WGS sequence"/>
</dbReference>
<accession>A0ABN0MP89</accession>
<reference evidence="1 2" key="1">
    <citation type="submission" date="2013-04" db="EMBL/GenBank/DDBJ databases">
        <title>Genome sequence of Chlamydia psittaci 99DC5.</title>
        <authorList>
            <person name="Huot-Creasy H."/>
            <person name="McCracken C.L."/>
            <person name="Humphries M."/>
            <person name="Sachse K."/>
            <person name="Laroucau K."/>
            <person name="Bavoil P."/>
            <person name="Myers G.S."/>
        </authorList>
    </citation>
    <scope>NUCLEOTIDE SEQUENCE [LARGE SCALE GENOMIC DNA]</scope>
    <source>
        <strain evidence="1 2">99DC5</strain>
    </source>
</reference>
<sequence>MMTFSGKDNLKNLREARKLQEILIKYFLYVLKKPWRLKNIKNNKP</sequence>
<organism evidence="1 2">
    <name type="scientific">Chlamydia psittaci 99DC5</name>
    <dbReference type="NCBI Taxonomy" id="1112251"/>
    <lineage>
        <taxon>Bacteria</taxon>
        <taxon>Pseudomonadati</taxon>
        <taxon>Chlamydiota</taxon>
        <taxon>Chlamydiia</taxon>
        <taxon>Chlamydiales</taxon>
        <taxon>Chlamydiaceae</taxon>
        <taxon>Chlamydia/Chlamydophila group</taxon>
        <taxon>Chlamydia</taxon>
    </lineage>
</organism>